<evidence type="ECO:0000313" key="3">
    <source>
        <dbReference type="EMBL" id="MCQ4637801.1"/>
    </source>
</evidence>
<keyword evidence="4" id="KW-1185">Reference proteome</keyword>
<gene>
    <name evidence="3" type="ORF">NE619_13785</name>
</gene>
<dbReference type="EMBL" id="JANFXK010000016">
    <property type="protein sequence ID" value="MCQ4637801.1"/>
    <property type="molecule type" value="Genomic_DNA"/>
</dbReference>
<accession>A0ABT1RRL6</accession>
<dbReference type="InterPro" id="IPR001387">
    <property type="entry name" value="Cro/C1-type_HTH"/>
</dbReference>
<dbReference type="Proteomes" id="UP001524502">
    <property type="component" value="Unassembled WGS sequence"/>
</dbReference>
<comment type="caution">
    <text evidence="3">The sequence shown here is derived from an EMBL/GenBank/DDBJ whole genome shotgun (WGS) entry which is preliminary data.</text>
</comment>
<dbReference type="PANTHER" id="PTHR46797:SF1">
    <property type="entry name" value="METHYLPHOSPHONATE SYNTHASE"/>
    <property type="match status" value="1"/>
</dbReference>
<dbReference type="InterPro" id="IPR010982">
    <property type="entry name" value="Lambda_DNA-bd_dom_sf"/>
</dbReference>
<keyword evidence="1" id="KW-0238">DNA-binding</keyword>
<name>A0ABT1RRL6_9FIRM</name>
<organism evidence="3 4">
    <name type="scientific">Anaerovorax odorimutans</name>
    <dbReference type="NCBI Taxonomy" id="109327"/>
    <lineage>
        <taxon>Bacteria</taxon>
        <taxon>Bacillati</taxon>
        <taxon>Bacillota</taxon>
        <taxon>Clostridia</taxon>
        <taxon>Peptostreptococcales</taxon>
        <taxon>Anaerovoracaceae</taxon>
        <taxon>Anaerovorax</taxon>
    </lineage>
</organism>
<dbReference type="SUPFAM" id="SSF47413">
    <property type="entry name" value="lambda repressor-like DNA-binding domains"/>
    <property type="match status" value="1"/>
</dbReference>
<dbReference type="CDD" id="cd00093">
    <property type="entry name" value="HTH_XRE"/>
    <property type="match status" value="1"/>
</dbReference>
<dbReference type="PANTHER" id="PTHR46797">
    <property type="entry name" value="HTH-TYPE TRANSCRIPTIONAL REGULATOR"/>
    <property type="match status" value="1"/>
</dbReference>
<dbReference type="RefSeq" id="WP_256132983.1">
    <property type="nucleotide sequence ID" value="NZ_JANFXK010000016.1"/>
</dbReference>
<protein>
    <submittedName>
        <fullName evidence="3">Helix-turn-helix transcriptional regulator</fullName>
    </submittedName>
</protein>
<evidence type="ECO:0000259" key="2">
    <source>
        <dbReference type="PROSITE" id="PS50943"/>
    </source>
</evidence>
<feature type="domain" description="HTH cro/C1-type" evidence="2">
    <location>
        <begin position="9"/>
        <end position="63"/>
    </location>
</feature>
<dbReference type="SMART" id="SM00530">
    <property type="entry name" value="HTH_XRE"/>
    <property type="match status" value="1"/>
</dbReference>
<evidence type="ECO:0000313" key="4">
    <source>
        <dbReference type="Proteomes" id="UP001524502"/>
    </source>
</evidence>
<dbReference type="PROSITE" id="PS50943">
    <property type="entry name" value="HTH_CROC1"/>
    <property type="match status" value="1"/>
</dbReference>
<sequence>MKNKVISRILELCDERGISLYKLAKLSDISRTTLNNTVSQNKMPTIPTIEKICNGLDITLAEFFSSENLFPDVTEEQRELIVLWEALLPEDRKLVKKYMGMLEEFRKENDGQ</sequence>
<reference evidence="3 4" key="1">
    <citation type="submission" date="2022-06" db="EMBL/GenBank/DDBJ databases">
        <title>Isolation of gut microbiota from human fecal samples.</title>
        <authorList>
            <person name="Pamer E.G."/>
            <person name="Barat B."/>
            <person name="Waligurski E."/>
            <person name="Medina S."/>
            <person name="Paddock L."/>
            <person name="Mostad J."/>
        </authorList>
    </citation>
    <scope>NUCLEOTIDE SEQUENCE [LARGE SCALE GENOMIC DNA]</scope>
    <source>
        <strain evidence="3 4">SL.3.17</strain>
    </source>
</reference>
<proteinExistence type="predicted"/>
<dbReference type="Pfam" id="PF13443">
    <property type="entry name" value="HTH_26"/>
    <property type="match status" value="1"/>
</dbReference>
<dbReference type="Gene3D" id="1.10.260.40">
    <property type="entry name" value="lambda repressor-like DNA-binding domains"/>
    <property type="match status" value="1"/>
</dbReference>
<dbReference type="InterPro" id="IPR050807">
    <property type="entry name" value="TransReg_Diox_bact_type"/>
</dbReference>
<evidence type="ECO:0000256" key="1">
    <source>
        <dbReference type="ARBA" id="ARBA00023125"/>
    </source>
</evidence>